<dbReference type="EMBL" id="LBWB01000024">
    <property type="protein sequence ID" value="KKQ99347.1"/>
    <property type="molecule type" value="Genomic_DNA"/>
</dbReference>
<name>A0A0G0M7Y0_9BACT</name>
<accession>A0A0G0M7Y0</accession>
<dbReference type="STRING" id="1618574.UT24_C0024G0022"/>
<feature type="non-terminal residue" evidence="1">
    <location>
        <position position="1"/>
    </location>
</feature>
<organism evidence="1 2">
    <name type="scientific">Candidatus Woesebacteria bacterium GW2011_GWB1_39_12</name>
    <dbReference type="NCBI Taxonomy" id="1618574"/>
    <lineage>
        <taxon>Bacteria</taxon>
        <taxon>Candidatus Woeseibacteriota</taxon>
    </lineage>
</organism>
<dbReference type="AlphaFoldDB" id="A0A0G0M7Y0"/>
<evidence type="ECO:0000313" key="2">
    <source>
        <dbReference type="Proteomes" id="UP000033881"/>
    </source>
</evidence>
<gene>
    <name evidence="1" type="ORF">UT24_C0024G0022</name>
</gene>
<evidence type="ECO:0000313" key="1">
    <source>
        <dbReference type="EMBL" id="KKQ99347.1"/>
    </source>
</evidence>
<protein>
    <submittedName>
        <fullName evidence="1">Uncharacterized protein</fullName>
    </submittedName>
</protein>
<comment type="caution">
    <text evidence="1">The sequence shown here is derived from an EMBL/GenBank/DDBJ whole genome shotgun (WGS) entry which is preliminary data.</text>
</comment>
<proteinExistence type="predicted"/>
<sequence length="707" mass="78091">VYLCKIMQDKAVMIVLLIVLSITLVFQTTNNAYGAVTTPTFTTIDVSGTFNVNDYLFGITCTDATYRYVALYSQGKLVRIDRSTNAVTFFDNNAVAAGEDWYSLVTDPVSGKIFVNERDTGRSLSFNPSTGLFTSFAVVPNIAGGVVSYVSSYNDAPHKIAIAGIGTHTFGFDSNGELKSANGYIWQPLDAVYDFSVAENAAGAVDSSFHGIVRIDPSDNTITRYAIAGATALRGISVDSSDSTILWITDILANKLFRFNTVTGLVTDTITLPASTSPRGLANDATAVYIAENQVGGAGINSKIIKVIKSDFSTSEIDTGADTESVTKRGTFSLYIVNGFLVWTDEASHVGTISISGTNIKTIMNPASDTNTNHFACIEGNNITFTGHGSAKIGFFSITNDSTTESGSGDDCAGDCYAPNLGWDHDGKFLYKDGLYINNIAYEMKNILHNQRNQTIELPVGQPVNMTLKGYDTYPDNINNCEIGIGIKKGNFVKQDATFIIGIWRSFDNHTTIYYEGDSSAYRDVNVKFTWTPTKHLINDMFAIQAIDQYNYNKITFINEGYQSVGLSLVGTPIFKVMDKYDHDKIKDIAVLDKTLVNQNIAIDENNNLWQQFDGKWQKELSMPDRTCNITKHGYDRYCNEFKAVMNNQESIARQYFDSDIIQAIMSPIIEKEPISYERLHDSIPNMIKAQTAFYQKDFNKVLKYSN</sequence>
<reference evidence="1 2" key="1">
    <citation type="journal article" date="2015" name="Nature">
        <title>rRNA introns, odd ribosomes, and small enigmatic genomes across a large radiation of phyla.</title>
        <authorList>
            <person name="Brown C.T."/>
            <person name="Hug L.A."/>
            <person name="Thomas B.C."/>
            <person name="Sharon I."/>
            <person name="Castelle C.J."/>
            <person name="Singh A."/>
            <person name="Wilkins M.J."/>
            <person name="Williams K.H."/>
            <person name="Banfield J.F."/>
        </authorList>
    </citation>
    <scope>NUCLEOTIDE SEQUENCE [LARGE SCALE GENOMIC DNA]</scope>
</reference>
<dbReference type="SUPFAM" id="SSF63825">
    <property type="entry name" value="YWTD domain"/>
    <property type="match status" value="2"/>
</dbReference>
<dbReference type="InterPro" id="IPR015943">
    <property type="entry name" value="WD40/YVTN_repeat-like_dom_sf"/>
</dbReference>
<dbReference type="Gene3D" id="2.130.10.10">
    <property type="entry name" value="YVTN repeat-like/Quinoprotein amine dehydrogenase"/>
    <property type="match status" value="1"/>
</dbReference>
<dbReference type="Proteomes" id="UP000033881">
    <property type="component" value="Unassembled WGS sequence"/>
</dbReference>